<dbReference type="PANTHER" id="PTHR43654">
    <property type="entry name" value="GLUTAMATE 5-KINASE"/>
    <property type="match status" value="1"/>
</dbReference>
<keyword evidence="1 8" id="KW-0963">Cytoplasm</keyword>
<dbReference type="HAMAP" id="MF_00456">
    <property type="entry name" value="ProB"/>
    <property type="match status" value="1"/>
</dbReference>
<dbReference type="EC" id="2.7.2.11" evidence="8"/>
<evidence type="ECO:0000259" key="9">
    <source>
        <dbReference type="Pfam" id="PF00696"/>
    </source>
</evidence>
<keyword evidence="7 8" id="KW-0067">ATP-binding</keyword>
<name>A0A0S2K6P1_9GAMM</name>
<dbReference type="GO" id="GO:0004349">
    <property type="term" value="F:glutamate 5-kinase activity"/>
    <property type="evidence" value="ECO:0007669"/>
    <property type="project" value="UniProtKB-UniRule"/>
</dbReference>
<dbReference type="Pfam" id="PF00696">
    <property type="entry name" value="AA_kinase"/>
    <property type="match status" value="1"/>
</dbReference>
<dbReference type="Proteomes" id="UP000061457">
    <property type="component" value="Chromosome II"/>
</dbReference>
<dbReference type="InterPro" id="IPR001048">
    <property type="entry name" value="Asp/Glu/Uridylate_kinase"/>
</dbReference>
<dbReference type="GO" id="GO:0005829">
    <property type="term" value="C:cytosol"/>
    <property type="evidence" value="ECO:0007669"/>
    <property type="project" value="TreeGrafter"/>
</dbReference>
<dbReference type="SUPFAM" id="SSF53633">
    <property type="entry name" value="Carbamate kinase-like"/>
    <property type="match status" value="1"/>
</dbReference>
<evidence type="ECO:0000256" key="3">
    <source>
        <dbReference type="ARBA" id="ARBA00022650"/>
    </source>
</evidence>
<dbReference type="KEGG" id="pphe:PP2015_3629"/>
<comment type="pathway">
    <text evidence="8">Amino-acid biosynthesis; L-proline biosynthesis; L-glutamate 5-semialdehyde from L-glutamate: step 1/2.</text>
</comment>
<dbReference type="OrthoDB" id="9804434at2"/>
<dbReference type="FunFam" id="3.40.1160.10:FF:000018">
    <property type="entry name" value="Glutamate 5-kinase"/>
    <property type="match status" value="1"/>
</dbReference>
<keyword evidence="3 8" id="KW-0641">Proline biosynthesis</keyword>
<feature type="binding site" evidence="8">
    <location>
        <begin position="167"/>
        <end position="168"/>
    </location>
    <ligand>
        <name>ATP</name>
        <dbReference type="ChEBI" id="CHEBI:30616"/>
    </ligand>
</feature>
<evidence type="ECO:0000256" key="5">
    <source>
        <dbReference type="ARBA" id="ARBA00022741"/>
    </source>
</evidence>
<evidence type="ECO:0000313" key="11">
    <source>
        <dbReference type="EMBL" id="ALO44103.1"/>
    </source>
</evidence>
<dbReference type="InterPro" id="IPR041739">
    <property type="entry name" value="G5K_ProB"/>
</dbReference>
<feature type="binding site" evidence="8">
    <location>
        <position position="52"/>
    </location>
    <ligand>
        <name>substrate</name>
    </ligand>
</feature>
<dbReference type="PATRIC" id="fig|161398.10.peg.3705"/>
<evidence type="ECO:0000256" key="7">
    <source>
        <dbReference type="ARBA" id="ARBA00022840"/>
    </source>
</evidence>
<keyword evidence="5 8" id="KW-0547">Nucleotide-binding</keyword>
<dbReference type="InterPro" id="IPR015947">
    <property type="entry name" value="PUA-like_sf"/>
</dbReference>
<reference evidence="11 12" key="1">
    <citation type="submission" date="2015-11" db="EMBL/GenBank/DDBJ databases">
        <authorList>
            <person name="Zhang Y."/>
            <person name="Guo Z."/>
        </authorList>
    </citation>
    <scope>NUCLEOTIDE SEQUENCE [LARGE SCALE GENOMIC DNA]</scope>
    <source>
        <strain evidence="11 12">KCTC 12086</strain>
    </source>
</reference>
<proteinExistence type="inferred from homology"/>
<feature type="binding site" evidence="8">
    <location>
        <position position="135"/>
    </location>
    <ligand>
        <name>substrate</name>
    </ligand>
</feature>
<evidence type="ECO:0000256" key="6">
    <source>
        <dbReference type="ARBA" id="ARBA00022777"/>
    </source>
</evidence>
<dbReference type="SUPFAM" id="SSF88697">
    <property type="entry name" value="PUA domain-like"/>
    <property type="match status" value="1"/>
</dbReference>
<dbReference type="PROSITE" id="PS00902">
    <property type="entry name" value="GLUTAMATE_5_KINASE"/>
    <property type="match status" value="1"/>
</dbReference>
<dbReference type="Gene3D" id="2.30.130.10">
    <property type="entry name" value="PUA domain"/>
    <property type="match status" value="1"/>
</dbReference>
<dbReference type="InterPro" id="IPR005715">
    <property type="entry name" value="Glu_5kinase/COase_Synthase"/>
</dbReference>
<gene>
    <name evidence="8" type="primary">proB</name>
    <name evidence="11" type="ORF">PP2015_3629</name>
</gene>
<dbReference type="InterPro" id="IPR001057">
    <property type="entry name" value="Glu/AcGlu_kinase"/>
</dbReference>
<dbReference type="EMBL" id="CP013188">
    <property type="protein sequence ID" value="ALO44103.1"/>
    <property type="molecule type" value="Genomic_DNA"/>
</dbReference>
<evidence type="ECO:0000256" key="1">
    <source>
        <dbReference type="ARBA" id="ARBA00022490"/>
    </source>
</evidence>
<comment type="catalytic activity">
    <reaction evidence="8">
        <text>L-glutamate + ATP = L-glutamyl 5-phosphate + ADP</text>
        <dbReference type="Rhea" id="RHEA:14877"/>
        <dbReference type="ChEBI" id="CHEBI:29985"/>
        <dbReference type="ChEBI" id="CHEBI:30616"/>
        <dbReference type="ChEBI" id="CHEBI:58274"/>
        <dbReference type="ChEBI" id="CHEBI:456216"/>
        <dbReference type="EC" id="2.7.2.11"/>
    </reaction>
</comment>
<dbReference type="NCBIfam" id="TIGR01027">
    <property type="entry name" value="proB"/>
    <property type="match status" value="1"/>
</dbReference>
<evidence type="ECO:0000313" key="12">
    <source>
        <dbReference type="Proteomes" id="UP000061457"/>
    </source>
</evidence>
<feature type="binding site" evidence="8">
    <location>
        <position position="147"/>
    </location>
    <ligand>
        <name>substrate</name>
    </ligand>
</feature>
<dbReference type="InterPro" id="IPR011529">
    <property type="entry name" value="Glu_5kinase"/>
</dbReference>
<comment type="function">
    <text evidence="8">Catalyzes the transfer of a phosphate group to glutamate to form L-glutamate 5-phosphate.</text>
</comment>
<keyword evidence="12" id="KW-1185">Reference proteome</keyword>
<feature type="binding site" evidence="8">
    <location>
        <begin position="209"/>
        <end position="215"/>
    </location>
    <ligand>
        <name>ATP</name>
        <dbReference type="ChEBI" id="CHEBI:30616"/>
    </ligand>
</feature>
<dbReference type="InterPro" id="IPR002478">
    <property type="entry name" value="PUA"/>
</dbReference>
<comment type="similarity">
    <text evidence="8">Belongs to the glutamate 5-kinase family.</text>
</comment>
<organism evidence="11 12">
    <name type="scientific">Pseudoalteromonas phenolica</name>
    <dbReference type="NCBI Taxonomy" id="161398"/>
    <lineage>
        <taxon>Bacteria</taxon>
        <taxon>Pseudomonadati</taxon>
        <taxon>Pseudomonadota</taxon>
        <taxon>Gammaproteobacteria</taxon>
        <taxon>Alteromonadales</taxon>
        <taxon>Pseudoalteromonadaceae</taxon>
        <taxon>Pseudoalteromonas</taxon>
    </lineage>
</organism>
<dbReference type="PANTHER" id="PTHR43654:SF1">
    <property type="entry name" value="ISOPENTENYL PHOSPHATE KINASE"/>
    <property type="match status" value="1"/>
</dbReference>
<feature type="domain" description="PUA" evidence="10">
    <location>
        <begin position="289"/>
        <end position="327"/>
    </location>
</feature>
<sequence length="366" mass="39675">MSLTNTKRLVIKVGSALIAPQQDGCKARYLLNIAQFIVRARAQGVEVLLVSSGSVAAGAHHFKNPDRSNIAIKKAMAAAGQMEMMSTWDRFFDFPSAQLLMTHADLRDKERYESIRQTLFSLLDEGILPIINENDAVTTEHLKVGDNDNLSAMVAAAADADTLIICSDVDGLYDQNPKTNPDAKLIKEVNTITSAIYDMTGGPNSAVGTGGMRTKLEAAEKATSHGIATYIINGFDESTFNALLDGDNPGTLFTPFKNPMEEAQHWMTHTAAEHGELVVESEGLQNSEELNCEEILSVEGEFSAGETVLIKNTKGERLAKASSNYSSCLLNFITQNTDGINTSQMQNSIGPIISKNDIAVLERKQS</sequence>
<dbReference type="Pfam" id="PF01472">
    <property type="entry name" value="PUA"/>
    <property type="match status" value="1"/>
</dbReference>
<dbReference type="RefSeq" id="WP_058031987.1">
    <property type="nucleotide sequence ID" value="NZ_CP013188.1"/>
</dbReference>
<keyword evidence="2 8" id="KW-0028">Amino-acid biosynthesis</keyword>
<accession>A0A0S2K6P1</accession>
<dbReference type="GO" id="GO:0055129">
    <property type="term" value="P:L-proline biosynthetic process"/>
    <property type="evidence" value="ECO:0007669"/>
    <property type="project" value="UniProtKB-UniRule"/>
</dbReference>
<dbReference type="InterPro" id="IPR019797">
    <property type="entry name" value="Glutamate_5-kinase_CS"/>
</dbReference>
<evidence type="ECO:0000256" key="8">
    <source>
        <dbReference type="HAMAP-Rule" id="MF_00456"/>
    </source>
</evidence>
<dbReference type="GO" id="GO:0005524">
    <property type="term" value="F:ATP binding"/>
    <property type="evidence" value="ECO:0007669"/>
    <property type="project" value="UniProtKB-KW"/>
</dbReference>
<feature type="domain" description="Aspartate/glutamate/uridylate kinase" evidence="9">
    <location>
        <begin position="7"/>
        <end position="233"/>
    </location>
</feature>
<dbReference type="AlphaFoldDB" id="A0A0S2K6P1"/>
<keyword evidence="6 8" id="KW-0418">Kinase</keyword>
<protein>
    <recommendedName>
        <fullName evidence="8">Glutamate 5-kinase</fullName>
        <ecNumber evidence="8">2.7.2.11</ecNumber>
    </recommendedName>
    <alternativeName>
        <fullName evidence="8">Gamma-glutamyl kinase</fullName>
        <shortName evidence="8">GK</shortName>
    </alternativeName>
</protein>
<dbReference type="PIRSF" id="PIRSF000729">
    <property type="entry name" value="GK"/>
    <property type="match status" value="1"/>
</dbReference>
<dbReference type="InterPro" id="IPR036393">
    <property type="entry name" value="AceGlu_kinase-like_sf"/>
</dbReference>
<dbReference type="PRINTS" id="PR00474">
    <property type="entry name" value="GLU5KINASE"/>
</dbReference>
<comment type="subcellular location">
    <subcellularLocation>
        <location evidence="8">Cytoplasm</location>
    </subcellularLocation>
</comment>
<keyword evidence="4 8" id="KW-0808">Transferase</keyword>
<feature type="binding site" evidence="8">
    <location>
        <position position="12"/>
    </location>
    <ligand>
        <name>ATP</name>
        <dbReference type="ChEBI" id="CHEBI:30616"/>
    </ligand>
</feature>
<dbReference type="CDD" id="cd04242">
    <property type="entry name" value="AAK_G5K_ProB"/>
    <property type="match status" value="1"/>
</dbReference>
<dbReference type="PROSITE" id="PS50890">
    <property type="entry name" value="PUA"/>
    <property type="match status" value="1"/>
</dbReference>
<dbReference type="STRING" id="161398.PP2015_3629"/>
<dbReference type="InterPro" id="IPR036974">
    <property type="entry name" value="PUA_sf"/>
</dbReference>
<dbReference type="UniPathway" id="UPA00098">
    <property type="reaction ID" value="UER00359"/>
</dbReference>
<evidence type="ECO:0000256" key="2">
    <source>
        <dbReference type="ARBA" id="ARBA00022605"/>
    </source>
</evidence>
<dbReference type="Gene3D" id="3.40.1160.10">
    <property type="entry name" value="Acetylglutamate kinase-like"/>
    <property type="match status" value="1"/>
</dbReference>
<evidence type="ECO:0000259" key="10">
    <source>
        <dbReference type="Pfam" id="PF01472"/>
    </source>
</evidence>
<evidence type="ECO:0000256" key="4">
    <source>
        <dbReference type="ARBA" id="ARBA00022679"/>
    </source>
</evidence>
<dbReference type="GO" id="GO:0003723">
    <property type="term" value="F:RNA binding"/>
    <property type="evidence" value="ECO:0007669"/>
    <property type="project" value="InterPro"/>
</dbReference>